<dbReference type="PANTHER" id="PTHR33886">
    <property type="entry name" value="UNSATURATED RHAMNOGALACTURONAN HYDROLASE (EUROFUNG)"/>
    <property type="match status" value="1"/>
</dbReference>
<gene>
    <name evidence="2" type="ORF">BCM02_101399</name>
</gene>
<dbReference type="OrthoDB" id="9812931at2"/>
<organism evidence="2 3">
    <name type="scientific">Paenibacillus methanolicus</name>
    <dbReference type="NCBI Taxonomy" id="582686"/>
    <lineage>
        <taxon>Bacteria</taxon>
        <taxon>Bacillati</taxon>
        <taxon>Bacillota</taxon>
        <taxon>Bacilli</taxon>
        <taxon>Bacillales</taxon>
        <taxon>Paenibacillaceae</taxon>
        <taxon>Paenibacillus</taxon>
    </lineage>
</organism>
<accession>A0A5S5CL76</accession>
<keyword evidence="3" id="KW-1185">Reference proteome</keyword>
<dbReference type="Gene3D" id="1.50.10.10">
    <property type="match status" value="1"/>
</dbReference>
<sequence>MNAKTVELLRKVAAYTMNADERNLEQNWTTSRLREWQWGQGVALYGLVQTYEALQDDGVIAFIRRWVDAHLDAGVIGKSINTTAPLLAVIKLWELTGETRYAAICDEFADWCLAEAPRADEGAFEHSCTENAYPQEIWADTLFMGGIFLARWGVLRQRQAYVKEAARQFILHYRYLADDRSGLIHHGYYGKERARKGVLWGRGNGWFAAAGADVLPLVSNLANYETLRQNIVGHLEGVKRAQHESGAWHTVMDDWQTYPEMSATAAFAYAMNKGVQGGWVDPSDRSYAVKAINRLAASIDEDGLVNHGSGGTCVMADSRDYHAIPYTFSYFAQGLTLMALCSELGSDSG</sequence>
<dbReference type="InterPro" id="IPR010905">
    <property type="entry name" value="Glyco_hydro_88"/>
</dbReference>
<dbReference type="Proteomes" id="UP000323257">
    <property type="component" value="Unassembled WGS sequence"/>
</dbReference>
<reference evidence="2 3" key="1">
    <citation type="submission" date="2019-07" db="EMBL/GenBank/DDBJ databases">
        <title>Genomic Encyclopedia of Type Strains, Phase III (KMG-III): the genomes of soil and plant-associated and newly described type strains.</title>
        <authorList>
            <person name="Whitman W."/>
        </authorList>
    </citation>
    <scope>NUCLEOTIDE SEQUENCE [LARGE SCALE GENOMIC DNA]</scope>
    <source>
        <strain evidence="2 3">BL24</strain>
    </source>
</reference>
<dbReference type="AlphaFoldDB" id="A0A5S5CL76"/>
<evidence type="ECO:0000256" key="1">
    <source>
        <dbReference type="ARBA" id="ARBA00022801"/>
    </source>
</evidence>
<dbReference type="InterPro" id="IPR008928">
    <property type="entry name" value="6-hairpin_glycosidase_sf"/>
</dbReference>
<dbReference type="RefSeq" id="WP_148927360.1">
    <property type="nucleotide sequence ID" value="NZ_VNHS01000001.1"/>
</dbReference>
<proteinExistence type="predicted"/>
<dbReference type="SUPFAM" id="SSF48208">
    <property type="entry name" value="Six-hairpin glycosidases"/>
    <property type="match status" value="1"/>
</dbReference>
<protein>
    <submittedName>
        <fullName evidence="2">Unsaturated rhamnogalacturonyl hydrolase</fullName>
    </submittedName>
</protein>
<evidence type="ECO:0000313" key="2">
    <source>
        <dbReference type="EMBL" id="TYP79281.1"/>
    </source>
</evidence>
<name>A0A5S5CL76_9BACL</name>
<dbReference type="InterPro" id="IPR012341">
    <property type="entry name" value="6hp_glycosidase-like_sf"/>
</dbReference>
<dbReference type="GO" id="GO:0005975">
    <property type="term" value="P:carbohydrate metabolic process"/>
    <property type="evidence" value="ECO:0007669"/>
    <property type="project" value="InterPro"/>
</dbReference>
<dbReference type="EMBL" id="VNHS01000001">
    <property type="protein sequence ID" value="TYP79281.1"/>
    <property type="molecule type" value="Genomic_DNA"/>
</dbReference>
<dbReference type="GO" id="GO:0016787">
    <property type="term" value="F:hydrolase activity"/>
    <property type="evidence" value="ECO:0007669"/>
    <property type="project" value="UniProtKB-KW"/>
</dbReference>
<comment type="caution">
    <text evidence="2">The sequence shown here is derived from an EMBL/GenBank/DDBJ whole genome shotgun (WGS) entry which is preliminary data.</text>
</comment>
<dbReference type="PANTHER" id="PTHR33886:SF8">
    <property type="entry name" value="UNSATURATED RHAMNOGALACTURONAN HYDROLASE (EUROFUNG)"/>
    <property type="match status" value="1"/>
</dbReference>
<dbReference type="InterPro" id="IPR052043">
    <property type="entry name" value="PolySaccharide_Degr_Enz"/>
</dbReference>
<evidence type="ECO:0000313" key="3">
    <source>
        <dbReference type="Proteomes" id="UP000323257"/>
    </source>
</evidence>
<dbReference type="Pfam" id="PF07470">
    <property type="entry name" value="Glyco_hydro_88"/>
    <property type="match status" value="1"/>
</dbReference>
<keyword evidence="1 2" id="KW-0378">Hydrolase</keyword>